<sequence length="159" mass="16485">SGMPGGGGGGGGGAPPLPPPPPPASAAPPLPRDAPPLPAEDQPDAKRARVAGDFVLQPEDEFLARFQGPSRVKVLCPEVEGSEKLIGQLLEVEVASLSDSVAEFKGRLAAVLDLPANKQKLARDGVGFMRDELSLAHYNVSPDVVLNLGLKERGGARKK</sequence>
<dbReference type="OrthoDB" id="447637at2759"/>
<dbReference type="EMBL" id="BNCP01000076">
    <property type="protein sequence ID" value="GIL92359.1"/>
    <property type="molecule type" value="Genomic_DNA"/>
</dbReference>
<dbReference type="Pfam" id="PF00240">
    <property type="entry name" value="ubiquitin"/>
    <property type="match status" value="1"/>
</dbReference>
<dbReference type="Proteomes" id="UP000747110">
    <property type="component" value="Unassembled WGS sequence"/>
</dbReference>
<dbReference type="CDD" id="cd01800">
    <property type="entry name" value="Ubl_SF3a120"/>
    <property type="match status" value="1"/>
</dbReference>
<dbReference type="AlphaFoldDB" id="A0A8J4D089"/>
<feature type="domain" description="Ubiquitin-like" evidence="2">
    <location>
        <begin position="98"/>
        <end position="155"/>
    </location>
</feature>
<gene>
    <name evidence="3" type="ORF">Vretifemale_19883</name>
</gene>
<accession>A0A8J4D089</accession>
<comment type="caution">
    <text evidence="3">The sequence shown here is derived from an EMBL/GenBank/DDBJ whole genome shotgun (WGS) entry which is preliminary data.</text>
</comment>
<feature type="compositionally biased region" description="Pro residues" evidence="1">
    <location>
        <begin position="15"/>
        <end position="38"/>
    </location>
</feature>
<protein>
    <recommendedName>
        <fullName evidence="2">Ubiquitin-like domain-containing protein</fullName>
    </recommendedName>
</protein>
<dbReference type="PROSITE" id="PS50053">
    <property type="entry name" value="UBIQUITIN_2"/>
    <property type="match status" value="1"/>
</dbReference>
<dbReference type="InterPro" id="IPR029071">
    <property type="entry name" value="Ubiquitin-like_domsf"/>
</dbReference>
<feature type="compositionally biased region" description="Gly residues" evidence="1">
    <location>
        <begin position="1"/>
        <end position="14"/>
    </location>
</feature>
<feature type="non-terminal residue" evidence="3">
    <location>
        <position position="1"/>
    </location>
</feature>
<dbReference type="InterPro" id="IPR035563">
    <property type="entry name" value="SF3As1_ubi"/>
</dbReference>
<dbReference type="SMART" id="SM00213">
    <property type="entry name" value="UBQ"/>
    <property type="match status" value="1"/>
</dbReference>
<dbReference type="SUPFAM" id="SSF54236">
    <property type="entry name" value="Ubiquitin-like"/>
    <property type="match status" value="1"/>
</dbReference>
<evidence type="ECO:0000256" key="1">
    <source>
        <dbReference type="SAM" id="MobiDB-lite"/>
    </source>
</evidence>
<dbReference type="Gene3D" id="3.10.20.90">
    <property type="entry name" value="Phosphatidylinositol 3-kinase Catalytic Subunit, Chain A, domain 1"/>
    <property type="match status" value="1"/>
</dbReference>
<dbReference type="FunFam" id="3.10.20.90:FF:000607">
    <property type="entry name" value="SF3A1 splicing factor 3a, subunit 1"/>
    <property type="match status" value="1"/>
</dbReference>
<dbReference type="InterPro" id="IPR000626">
    <property type="entry name" value="Ubiquitin-like_dom"/>
</dbReference>
<feature type="region of interest" description="Disordered" evidence="1">
    <location>
        <begin position="1"/>
        <end position="51"/>
    </location>
</feature>
<keyword evidence="4" id="KW-1185">Reference proteome</keyword>
<evidence type="ECO:0000259" key="2">
    <source>
        <dbReference type="PROSITE" id="PS50053"/>
    </source>
</evidence>
<proteinExistence type="predicted"/>
<evidence type="ECO:0000313" key="4">
    <source>
        <dbReference type="Proteomes" id="UP000747110"/>
    </source>
</evidence>
<reference evidence="3" key="1">
    <citation type="journal article" date="2021" name="Proc. Natl. Acad. Sci. U.S.A.">
        <title>Three genomes in the algal genus Volvox reveal the fate of a haploid sex-determining region after a transition to homothallism.</title>
        <authorList>
            <person name="Yamamoto K."/>
            <person name="Hamaji T."/>
            <person name="Kawai-Toyooka H."/>
            <person name="Matsuzaki R."/>
            <person name="Takahashi F."/>
            <person name="Nishimura Y."/>
            <person name="Kawachi M."/>
            <person name="Noguchi H."/>
            <person name="Minakuchi Y."/>
            <person name="Umen J.G."/>
            <person name="Toyoda A."/>
            <person name="Nozaki H."/>
        </authorList>
    </citation>
    <scope>NUCLEOTIDE SEQUENCE</scope>
    <source>
        <strain evidence="3">NIES-3786</strain>
    </source>
</reference>
<name>A0A8J4D089_9CHLO</name>
<evidence type="ECO:0000313" key="3">
    <source>
        <dbReference type="EMBL" id="GIL92359.1"/>
    </source>
</evidence>
<organism evidence="3 4">
    <name type="scientific">Volvox reticuliferus</name>
    <dbReference type="NCBI Taxonomy" id="1737510"/>
    <lineage>
        <taxon>Eukaryota</taxon>
        <taxon>Viridiplantae</taxon>
        <taxon>Chlorophyta</taxon>
        <taxon>core chlorophytes</taxon>
        <taxon>Chlorophyceae</taxon>
        <taxon>CS clade</taxon>
        <taxon>Chlamydomonadales</taxon>
        <taxon>Volvocaceae</taxon>
        <taxon>Volvox</taxon>
    </lineage>
</organism>